<reference evidence="3" key="1">
    <citation type="journal article" date="2019" name="Int. J. Syst. Evol. Microbiol.">
        <title>The Global Catalogue of Microorganisms (GCM) 10K type strain sequencing project: providing services to taxonomists for standard genome sequencing and annotation.</title>
        <authorList>
            <consortium name="The Broad Institute Genomics Platform"/>
            <consortium name="The Broad Institute Genome Sequencing Center for Infectious Disease"/>
            <person name="Wu L."/>
            <person name="Ma J."/>
        </authorList>
    </citation>
    <scope>NUCLEOTIDE SEQUENCE [LARGE SCALE GENOMIC DNA]</scope>
    <source>
        <strain evidence="3">CGMCC 1.12404</strain>
    </source>
</reference>
<keyword evidence="3" id="KW-1185">Reference proteome</keyword>
<comment type="caution">
    <text evidence="2">The sequence shown here is derived from an EMBL/GenBank/DDBJ whole genome shotgun (WGS) entry which is preliminary data.</text>
</comment>
<proteinExistence type="predicted"/>
<dbReference type="RefSeq" id="WP_188429562.1">
    <property type="nucleotide sequence ID" value="NZ_BMEX01000001.1"/>
</dbReference>
<evidence type="ECO:0000313" key="3">
    <source>
        <dbReference type="Proteomes" id="UP000617979"/>
    </source>
</evidence>
<feature type="region of interest" description="Disordered" evidence="1">
    <location>
        <begin position="38"/>
        <end position="63"/>
    </location>
</feature>
<organism evidence="2 3">
    <name type="scientific">Kroppenstedtia guangzhouensis</name>
    <dbReference type="NCBI Taxonomy" id="1274356"/>
    <lineage>
        <taxon>Bacteria</taxon>
        <taxon>Bacillati</taxon>
        <taxon>Bacillota</taxon>
        <taxon>Bacilli</taxon>
        <taxon>Bacillales</taxon>
        <taxon>Thermoactinomycetaceae</taxon>
        <taxon>Kroppenstedtia</taxon>
    </lineage>
</organism>
<evidence type="ECO:0000313" key="2">
    <source>
        <dbReference type="EMBL" id="GGA34082.1"/>
    </source>
</evidence>
<name>A0ABQ1FZ49_9BACL</name>
<evidence type="ECO:0000256" key="1">
    <source>
        <dbReference type="SAM" id="MobiDB-lite"/>
    </source>
</evidence>
<dbReference type="EMBL" id="BMEX01000001">
    <property type="protein sequence ID" value="GGA34082.1"/>
    <property type="molecule type" value="Genomic_DNA"/>
</dbReference>
<dbReference type="Proteomes" id="UP000617979">
    <property type="component" value="Unassembled WGS sequence"/>
</dbReference>
<accession>A0ABQ1FZ49</accession>
<gene>
    <name evidence="2" type="ORF">GCM10007416_03540</name>
</gene>
<evidence type="ECO:0008006" key="4">
    <source>
        <dbReference type="Google" id="ProtNLM"/>
    </source>
</evidence>
<protein>
    <recommendedName>
        <fullName evidence="4">YfhD-like protein</fullName>
    </recommendedName>
</protein>
<sequence>MILEAEVNNLARNKRNISEKDPRFAPDLTDQAIKAEATEEEIRQGEYTQVTRLEPAPDRAGED</sequence>